<evidence type="ECO:0000313" key="5">
    <source>
        <dbReference type="EMBL" id="PDH32766.1"/>
    </source>
</evidence>
<evidence type="ECO:0000313" key="6">
    <source>
        <dbReference type="Proteomes" id="UP000219329"/>
    </source>
</evidence>
<dbReference type="SUPFAM" id="SSF54665">
    <property type="entry name" value="CO dehydrogenase molybdoprotein N-domain-like"/>
    <property type="match status" value="1"/>
</dbReference>
<gene>
    <name evidence="5" type="ORF">CNF02_10915</name>
</gene>
<keyword evidence="3" id="KW-0560">Oxidoreductase</keyword>
<organism evidence="5 6">
    <name type="scientific">OM182 bacterium MED-G28</name>
    <dbReference type="NCBI Taxonomy" id="1986256"/>
    <lineage>
        <taxon>Bacteria</taxon>
        <taxon>Pseudomonadati</taxon>
        <taxon>Pseudomonadota</taxon>
        <taxon>Gammaproteobacteria</taxon>
        <taxon>OMG group</taxon>
        <taxon>OM182 clade</taxon>
    </lineage>
</organism>
<dbReference type="InterPro" id="IPR000674">
    <property type="entry name" value="Ald_Oxase/Xan_DH_a/b"/>
</dbReference>
<protein>
    <submittedName>
        <fullName evidence="5">Carbon monoxide dehydrogenase</fullName>
    </submittedName>
</protein>
<dbReference type="InterPro" id="IPR008274">
    <property type="entry name" value="AldOxase/xan_DH_MoCoBD1"/>
</dbReference>
<dbReference type="InterPro" id="IPR037165">
    <property type="entry name" value="AldOxase/xan_DH_Mopterin-bd_sf"/>
</dbReference>
<sequence>MQKFGIGQPATRIEDNRFLSGKGSYVEDINIKGQTYAAFVRSPHAHATISSINISEANSLPGVLGIFTVEDLKADGIGNLPCAAPAMNKDGTPCVMPPRPALAEGRVRHVGDAVAVVVAETREQALDAAEQVWVEYELLAAVVETDKAMNAGSNLVWKEAQENQCFDWEAGEAEATEQAFSAAKHIAELDLINNRVVPTSMETRGAIASIETETGRLTLHVSCQGVHVMRRLLATQIFNVAEEEIHVICNDVGGGFGMKIFLFPEYVCTLYAARKFGRAVKWISDRNEAFVSDSHGRDHVTRMQLALDQNAKILGLKVNTVANLGAYLSNFAPFVATAAGVPMLVGCYAIPTAYVEIQGVFTNTTPVDAYRGAGRPEAIYAIERLLDAAAFDLGLSPAEIRRRNFITPEAMPYSTALGATYDSGEFQNNLEDALEMSDWNNFDSRRTSAKTRGKLLGIGLASYIEKCAGGSPEQARLEVSAEGHVTLYIGTLSNGQGHETAFRQILCECLGVAFENVSIVQGDSDLIETGGGTMGSRSVPVGGSAIGAASKKIIDKAKETAAELMESAVSDIEFDGGEFRIVGTDRVQSFNEVAKAAAADSGVAFDEKETFTPDEATYPNGTHICELEIDEATGEIELVDYSVVDDFGKVINPLLLEGQVHGGIAQGLGQALLESCEYEKESGQLLSASFMDYTMPRADDFPPIRFNRNEVPCTTNPLGIKGAGEAGAIGAPPAIINAIVNALSDYGVRHVDMPVTPNKLWGLMQSRN</sequence>
<keyword evidence="2" id="KW-0500">Molybdenum</keyword>
<proteinExistence type="inferred from homology"/>
<reference evidence="5 6" key="1">
    <citation type="submission" date="2017-08" db="EMBL/GenBank/DDBJ databases">
        <title>Fine stratification of microbial communities through a metagenomic profile of the photic zone.</title>
        <authorList>
            <person name="Haro-Moreno J.M."/>
            <person name="Lopez-Perez M."/>
            <person name="De La Torre J."/>
            <person name="Picazo A."/>
            <person name="Camacho A."/>
            <person name="Rodriguez-Valera F."/>
        </authorList>
    </citation>
    <scope>NUCLEOTIDE SEQUENCE [LARGE SCALE GENOMIC DNA]</scope>
    <source>
        <strain evidence="5">MED-G28</strain>
    </source>
</reference>
<dbReference type="PANTHER" id="PTHR11908:SF132">
    <property type="entry name" value="ALDEHYDE OXIDASE 1-RELATED"/>
    <property type="match status" value="1"/>
</dbReference>
<accession>A0A2A5W9C1</accession>
<dbReference type="GO" id="GO:0005506">
    <property type="term" value="F:iron ion binding"/>
    <property type="evidence" value="ECO:0007669"/>
    <property type="project" value="InterPro"/>
</dbReference>
<evidence type="ECO:0000259" key="4">
    <source>
        <dbReference type="SMART" id="SM01008"/>
    </source>
</evidence>
<dbReference type="Proteomes" id="UP000219329">
    <property type="component" value="Unassembled WGS sequence"/>
</dbReference>
<dbReference type="Gene3D" id="3.30.365.10">
    <property type="entry name" value="Aldehyde oxidase/xanthine dehydrogenase, molybdopterin binding domain"/>
    <property type="match status" value="4"/>
</dbReference>
<dbReference type="PANTHER" id="PTHR11908">
    <property type="entry name" value="XANTHINE DEHYDROGENASE"/>
    <property type="match status" value="1"/>
</dbReference>
<dbReference type="AlphaFoldDB" id="A0A2A5W9C1"/>
<evidence type="ECO:0000256" key="3">
    <source>
        <dbReference type="ARBA" id="ARBA00023002"/>
    </source>
</evidence>
<dbReference type="InterPro" id="IPR036856">
    <property type="entry name" value="Ald_Oxase/Xan_DH_a/b_sf"/>
</dbReference>
<dbReference type="EMBL" id="NTJZ01000013">
    <property type="protein sequence ID" value="PDH32766.1"/>
    <property type="molecule type" value="Genomic_DNA"/>
</dbReference>
<dbReference type="GO" id="GO:0016491">
    <property type="term" value="F:oxidoreductase activity"/>
    <property type="evidence" value="ECO:0007669"/>
    <property type="project" value="UniProtKB-KW"/>
</dbReference>
<dbReference type="InterPro" id="IPR016208">
    <property type="entry name" value="Ald_Oxase/xanthine_DH-like"/>
</dbReference>
<feature type="domain" description="Aldehyde oxidase/xanthine dehydrogenase a/b hammerhead" evidence="4">
    <location>
        <begin position="20"/>
        <end position="140"/>
    </location>
</feature>
<comment type="caution">
    <text evidence="5">The sequence shown here is derived from an EMBL/GenBank/DDBJ whole genome shotgun (WGS) entry which is preliminary data.</text>
</comment>
<dbReference type="Pfam" id="PF01315">
    <property type="entry name" value="Ald_Xan_dh_C"/>
    <property type="match status" value="1"/>
</dbReference>
<dbReference type="InterPro" id="IPR046867">
    <property type="entry name" value="AldOxase/xan_DH_MoCoBD2"/>
</dbReference>
<evidence type="ECO:0000256" key="1">
    <source>
        <dbReference type="ARBA" id="ARBA00006849"/>
    </source>
</evidence>
<dbReference type="Pfam" id="PF02738">
    <property type="entry name" value="MoCoBD_1"/>
    <property type="match status" value="1"/>
</dbReference>
<dbReference type="Gene3D" id="3.90.1170.50">
    <property type="entry name" value="Aldehyde oxidase/xanthine dehydrogenase, a/b hammerhead"/>
    <property type="match status" value="1"/>
</dbReference>
<name>A0A2A5W9C1_9GAMM</name>
<comment type="similarity">
    <text evidence="1">Belongs to the xanthine dehydrogenase family.</text>
</comment>
<dbReference type="SUPFAM" id="SSF56003">
    <property type="entry name" value="Molybdenum cofactor-binding domain"/>
    <property type="match status" value="1"/>
</dbReference>
<dbReference type="SMART" id="SM01008">
    <property type="entry name" value="Ald_Xan_dh_C"/>
    <property type="match status" value="1"/>
</dbReference>
<dbReference type="Pfam" id="PF20256">
    <property type="entry name" value="MoCoBD_2"/>
    <property type="match status" value="1"/>
</dbReference>
<evidence type="ECO:0000256" key="2">
    <source>
        <dbReference type="ARBA" id="ARBA00022505"/>
    </source>
</evidence>